<evidence type="ECO:0000256" key="1">
    <source>
        <dbReference type="SAM" id="SignalP"/>
    </source>
</evidence>
<dbReference type="EMBL" id="KQ030523">
    <property type="protein sequence ID" value="KJZ74782.1"/>
    <property type="molecule type" value="Genomic_DNA"/>
</dbReference>
<dbReference type="InterPro" id="IPR006680">
    <property type="entry name" value="Amidohydro-rel"/>
</dbReference>
<evidence type="ECO:0000313" key="4">
    <source>
        <dbReference type="Proteomes" id="UP000054481"/>
    </source>
</evidence>
<organism evidence="3 4">
    <name type="scientific">Hirsutella minnesotensis 3608</name>
    <dbReference type="NCBI Taxonomy" id="1043627"/>
    <lineage>
        <taxon>Eukaryota</taxon>
        <taxon>Fungi</taxon>
        <taxon>Dikarya</taxon>
        <taxon>Ascomycota</taxon>
        <taxon>Pezizomycotina</taxon>
        <taxon>Sordariomycetes</taxon>
        <taxon>Hypocreomycetidae</taxon>
        <taxon>Hypocreales</taxon>
        <taxon>Ophiocordycipitaceae</taxon>
        <taxon>Hirsutella</taxon>
    </lineage>
</organism>
<gene>
    <name evidence="3" type="ORF">HIM_05899</name>
</gene>
<dbReference type="GO" id="GO:0016787">
    <property type="term" value="F:hydrolase activity"/>
    <property type="evidence" value="ECO:0007669"/>
    <property type="project" value="InterPro"/>
</dbReference>
<dbReference type="SUPFAM" id="SSF51556">
    <property type="entry name" value="Metallo-dependent hydrolases"/>
    <property type="match status" value="1"/>
</dbReference>
<dbReference type="PANTHER" id="PTHR35563">
    <property type="entry name" value="BARREL METAL-DEPENDENT HYDROLASE, PUTATIVE (AFU_ORTHOLOGUE AFUA_1G16240)-RELATED"/>
    <property type="match status" value="1"/>
</dbReference>
<evidence type="ECO:0000313" key="3">
    <source>
        <dbReference type="EMBL" id="KJZ74782.1"/>
    </source>
</evidence>
<dbReference type="OrthoDB" id="2135488at2759"/>
<name>A0A0F7ZZU3_9HYPO</name>
<accession>A0A0F7ZZU3</accession>
<dbReference type="InterPro" id="IPR032466">
    <property type="entry name" value="Metal_Hydrolase"/>
</dbReference>
<dbReference type="PANTHER" id="PTHR35563:SF2">
    <property type="entry name" value="BARREL METAL-DEPENDENT HYDROLASE, PUTATIVE (AFU_ORTHOLOGUE AFUA_1G16240)-RELATED"/>
    <property type="match status" value="1"/>
</dbReference>
<dbReference type="Gene3D" id="3.20.20.140">
    <property type="entry name" value="Metal-dependent hydrolases"/>
    <property type="match status" value="1"/>
</dbReference>
<sequence length="336" mass="37004">MLLWQIYVVVFGGSAAVSAAVALAAPSGRRPDPRSGSNVSCESLSVAANTSTIPESSWDSHFHVTDPERYPLLSDAQYTPGVYTVWENAVFERSINCEKVVLVQPSIYGSDNSLLLDSLKAYGPTRARAVVVLDAPIANAARLRDWHALGVRGLRLNIKSKATSESTEQLEKRLRAYAQAIKPLDWVLQIYAPMAVIPSLKPVLMSLGVRIVIDHFGGPAMPSPSATSGDVDPYSLAGFSAMIALLRQGNTWVKISAPYRFSQKASDNLFTDLDPLIKELFKVAPSRLIYASDWPHTRFEGLDIKPWTEHLVQLTGENEDLRRKLFKDNAQDVWGP</sequence>
<feature type="domain" description="Amidohydrolase-related" evidence="2">
    <location>
        <begin position="59"/>
        <end position="335"/>
    </location>
</feature>
<feature type="signal peptide" evidence="1">
    <location>
        <begin position="1"/>
        <end position="19"/>
    </location>
</feature>
<keyword evidence="4" id="KW-1185">Reference proteome</keyword>
<proteinExistence type="predicted"/>
<protein>
    <recommendedName>
        <fullName evidence="2">Amidohydrolase-related domain-containing protein</fullName>
    </recommendedName>
</protein>
<dbReference type="Proteomes" id="UP000054481">
    <property type="component" value="Unassembled WGS sequence"/>
</dbReference>
<dbReference type="AlphaFoldDB" id="A0A0F7ZZU3"/>
<dbReference type="Pfam" id="PF04909">
    <property type="entry name" value="Amidohydro_2"/>
    <property type="match status" value="1"/>
</dbReference>
<dbReference type="InterPro" id="IPR052358">
    <property type="entry name" value="Aro_Compnd_Degr_Hydrolases"/>
</dbReference>
<feature type="chain" id="PRO_5002526479" description="Amidohydrolase-related domain-containing protein" evidence="1">
    <location>
        <begin position="20"/>
        <end position="336"/>
    </location>
</feature>
<reference evidence="3 4" key="1">
    <citation type="journal article" date="2014" name="Genome Biol. Evol.">
        <title>Comparative genomics and transcriptomics analyses reveal divergent lifestyle features of nematode endoparasitic fungus Hirsutella minnesotensis.</title>
        <authorList>
            <person name="Lai Y."/>
            <person name="Liu K."/>
            <person name="Zhang X."/>
            <person name="Zhang X."/>
            <person name="Li K."/>
            <person name="Wang N."/>
            <person name="Shu C."/>
            <person name="Wu Y."/>
            <person name="Wang C."/>
            <person name="Bushley K.E."/>
            <person name="Xiang M."/>
            <person name="Liu X."/>
        </authorList>
    </citation>
    <scope>NUCLEOTIDE SEQUENCE [LARGE SCALE GENOMIC DNA]</scope>
    <source>
        <strain evidence="3 4">3608</strain>
    </source>
</reference>
<keyword evidence="1" id="KW-0732">Signal</keyword>
<evidence type="ECO:0000259" key="2">
    <source>
        <dbReference type="Pfam" id="PF04909"/>
    </source>
</evidence>